<dbReference type="SMART" id="SM00345">
    <property type="entry name" value="HTH_GNTR"/>
    <property type="match status" value="1"/>
</dbReference>
<evidence type="ECO:0000256" key="2">
    <source>
        <dbReference type="ARBA" id="ARBA00023125"/>
    </source>
</evidence>
<protein>
    <submittedName>
        <fullName evidence="5">GntR family transcriptional regulator</fullName>
    </submittedName>
</protein>
<dbReference type="CDD" id="cd07377">
    <property type="entry name" value="WHTH_GntR"/>
    <property type="match status" value="1"/>
</dbReference>
<gene>
    <name evidence="5" type="ORF">E1956_41880</name>
</gene>
<evidence type="ECO:0000256" key="3">
    <source>
        <dbReference type="ARBA" id="ARBA00023163"/>
    </source>
</evidence>
<dbReference type="KEGG" id="ppai:E1956_41880"/>
<dbReference type="SUPFAM" id="SSF48008">
    <property type="entry name" value="GntR ligand-binding domain-like"/>
    <property type="match status" value="1"/>
</dbReference>
<dbReference type="Pfam" id="PF00392">
    <property type="entry name" value="GntR"/>
    <property type="match status" value="1"/>
</dbReference>
<dbReference type="InterPro" id="IPR036388">
    <property type="entry name" value="WH-like_DNA-bd_sf"/>
</dbReference>
<keyword evidence="6" id="KW-1185">Reference proteome</keyword>
<organism evidence="5 6">
    <name type="scientific">Paraburkholderia pallida</name>
    <dbReference type="NCBI Taxonomy" id="2547399"/>
    <lineage>
        <taxon>Bacteria</taxon>
        <taxon>Pseudomonadati</taxon>
        <taxon>Pseudomonadota</taxon>
        <taxon>Betaproteobacteria</taxon>
        <taxon>Burkholderiales</taxon>
        <taxon>Burkholderiaceae</taxon>
        <taxon>Paraburkholderia</taxon>
    </lineage>
</organism>
<reference evidence="5 6" key="1">
    <citation type="submission" date="2019-03" db="EMBL/GenBank/DDBJ databases">
        <title>Paraburkholderia sp. 7MH5, isolated from subtropical forest soil.</title>
        <authorList>
            <person name="Gao Z.-H."/>
            <person name="Qiu L.-H."/>
        </authorList>
    </citation>
    <scope>NUCLEOTIDE SEQUENCE [LARGE SCALE GENOMIC DNA]</scope>
    <source>
        <strain evidence="5 6">7MH5</strain>
    </source>
</reference>
<dbReference type="InterPro" id="IPR011711">
    <property type="entry name" value="GntR_C"/>
</dbReference>
<evidence type="ECO:0000313" key="6">
    <source>
        <dbReference type="Proteomes" id="UP000295727"/>
    </source>
</evidence>
<dbReference type="PANTHER" id="PTHR43537">
    <property type="entry name" value="TRANSCRIPTIONAL REGULATOR, GNTR FAMILY"/>
    <property type="match status" value="1"/>
</dbReference>
<dbReference type="GO" id="GO:0003700">
    <property type="term" value="F:DNA-binding transcription factor activity"/>
    <property type="evidence" value="ECO:0007669"/>
    <property type="project" value="InterPro"/>
</dbReference>
<dbReference type="InterPro" id="IPR000524">
    <property type="entry name" value="Tscrpt_reg_HTH_GntR"/>
</dbReference>
<dbReference type="PANTHER" id="PTHR43537:SF50">
    <property type="entry name" value="TRANSCRIPTIONAL REGULATORY PROTEIN"/>
    <property type="match status" value="1"/>
</dbReference>
<name>A0A4P7D8Y7_9BURK</name>
<proteinExistence type="predicted"/>
<keyword evidence="2" id="KW-0238">DNA-binding</keyword>
<evidence type="ECO:0000313" key="5">
    <source>
        <dbReference type="EMBL" id="QBR03660.1"/>
    </source>
</evidence>
<dbReference type="InterPro" id="IPR036390">
    <property type="entry name" value="WH_DNA-bd_sf"/>
</dbReference>
<evidence type="ECO:0000256" key="1">
    <source>
        <dbReference type="ARBA" id="ARBA00023015"/>
    </source>
</evidence>
<dbReference type="EMBL" id="CP038151">
    <property type="protein sequence ID" value="QBR03660.1"/>
    <property type="molecule type" value="Genomic_DNA"/>
</dbReference>
<dbReference type="Gene3D" id="1.10.10.10">
    <property type="entry name" value="Winged helix-like DNA-binding domain superfamily/Winged helix DNA-binding domain"/>
    <property type="match status" value="1"/>
</dbReference>
<dbReference type="AlphaFoldDB" id="A0A4P7D8Y7"/>
<dbReference type="SMART" id="SM00895">
    <property type="entry name" value="FCD"/>
    <property type="match status" value="1"/>
</dbReference>
<dbReference type="PROSITE" id="PS50949">
    <property type="entry name" value="HTH_GNTR"/>
    <property type="match status" value="1"/>
</dbReference>
<dbReference type="Gene3D" id="1.20.120.530">
    <property type="entry name" value="GntR ligand-binding domain-like"/>
    <property type="match status" value="1"/>
</dbReference>
<accession>A0A4P7D8Y7</accession>
<feature type="domain" description="HTH gntR-type" evidence="4">
    <location>
        <begin position="20"/>
        <end position="87"/>
    </location>
</feature>
<dbReference type="Proteomes" id="UP000295727">
    <property type="component" value="Chromosome 4"/>
</dbReference>
<keyword evidence="3" id="KW-0804">Transcription</keyword>
<dbReference type="SUPFAM" id="SSF46785">
    <property type="entry name" value="Winged helix' DNA-binding domain"/>
    <property type="match status" value="1"/>
</dbReference>
<dbReference type="Pfam" id="PF07729">
    <property type="entry name" value="FCD"/>
    <property type="match status" value="1"/>
</dbReference>
<dbReference type="InterPro" id="IPR008920">
    <property type="entry name" value="TF_FadR/GntR_C"/>
</dbReference>
<dbReference type="GO" id="GO:0003677">
    <property type="term" value="F:DNA binding"/>
    <property type="evidence" value="ECO:0007669"/>
    <property type="project" value="UniProtKB-KW"/>
</dbReference>
<dbReference type="PRINTS" id="PR00035">
    <property type="entry name" value="HTHGNTR"/>
</dbReference>
<keyword evidence="1" id="KW-0805">Transcription regulation</keyword>
<evidence type="ECO:0000259" key="4">
    <source>
        <dbReference type="PROSITE" id="PS50949"/>
    </source>
</evidence>
<sequence>MRSPRMGRDRLLRQAMSETTHLHHQITEILRDRIVDGVLAPGTPISERELCAEFNVSRTPLREALKVLASEGLVQLFRNRGAVVAAISVEMIEEKLGIIGALEGYAARQACLHATDEEIAELVRLHKAFASEYDPATPEKYFELHQALHRRIIDLANNQALRDTYSLLSRHVQRARVEGLKRHSKLPDVVDENAAIVRAIRARDTAAAQRAVEKHLSRIAQTVLMHFRAR</sequence>
<dbReference type="OrthoDB" id="8680857at2"/>